<accession>A0AAN9VG86</accession>
<reference evidence="1 2" key="1">
    <citation type="submission" date="2024-03" db="EMBL/GenBank/DDBJ databases">
        <title>The genome assembly and annotation of the cricket Gryllus longicercus Weissman &amp; Gray.</title>
        <authorList>
            <person name="Szrajer S."/>
            <person name="Gray D."/>
            <person name="Ylla G."/>
        </authorList>
    </citation>
    <scope>NUCLEOTIDE SEQUENCE [LARGE SCALE GENOMIC DNA]</scope>
    <source>
        <strain evidence="1">DAG 2021-001</strain>
        <tissue evidence="1">Whole body minus gut</tissue>
    </source>
</reference>
<dbReference type="GO" id="GO:0003677">
    <property type="term" value="F:DNA binding"/>
    <property type="evidence" value="ECO:0007669"/>
    <property type="project" value="InterPro"/>
</dbReference>
<gene>
    <name evidence="1" type="ORF">R5R35_009177</name>
</gene>
<protein>
    <submittedName>
        <fullName evidence="1">Uncharacterized protein</fullName>
    </submittedName>
</protein>
<dbReference type="EMBL" id="JAZDUA010000206">
    <property type="protein sequence ID" value="KAK7864334.1"/>
    <property type="molecule type" value="Genomic_DNA"/>
</dbReference>
<proteinExistence type="predicted"/>
<keyword evidence="2" id="KW-1185">Reference proteome</keyword>
<sequence length="187" mass="21412">MDLPREIVKEAAKAENAFIPTKSCKHFEKEYLKFRKWMNEKHANILCEAVVLSFLSEQSTACKASTLWCTYSKLKVMLKIKDNIDTGTFHKVSLLMKQANMGYQPIKAMVFSQQDVNTFLTKADDETFLLMKVVDIFGIFGACRSVEWYNLCTNDVKEEGSVLIVNIKVTKNGKPRIFTIVSSEELY</sequence>
<evidence type="ECO:0000313" key="1">
    <source>
        <dbReference type="EMBL" id="KAK7864334.1"/>
    </source>
</evidence>
<dbReference type="SUPFAM" id="SSF56349">
    <property type="entry name" value="DNA breaking-rejoining enzymes"/>
    <property type="match status" value="1"/>
</dbReference>
<name>A0AAN9VG86_9ORTH</name>
<evidence type="ECO:0000313" key="2">
    <source>
        <dbReference type="Proteomes" id="UP001378592"/>
    </source>
</evidence>
<dbReference type="Proteomes" id="UP001378592">
    <property type="component" value="Unassembled WGS sequence"/>
</dbReference>
<organism evidence="1 2">
    <name type="scientific">Gryllus longicercus</name>
    <dbReference type="NCBI Taxonomy" id="2509291"/>
    <lineage>
        <taxon>Eukaryota</taxon>
        <taxon>Metazoa</taxon>
        <taxon>Ecdysozoa</taxon>
        <taxon>Arthropoda</taxon>
        <taxon>Hexapoda</taxon>
        <taxon>Insecta</taxon>
        <taxon>Pterygota</taxon>
        <taxon>Neoptera</taxon>
        <taxon>Polyneoptera</taxon>
        <taxon>Orthoptera</taxon>
        <taxon>Ensifera</taxon>
        <taxon>Gryllidea</taxon>
        <taxon>Grylloidea</taxon>
        <taxon>Gryllidae</taxon>
        <taxon>Gryllinae</taxon>
        <taxon>Gryllus</taxon>
    </lineage>
</organism>
<comment type="caution">
    <text evidence="1">The sequence shown here is derived from an EMBL/GenBank/DDBJ whole genome shotgun (WGS) entry which is preliminary data.</text>
</comment>
<dbReference type="AlphaFoldDB" id="A0AAN9VG86"/>
<dbReference type="InterPro" id="IPR011010">
    <property type="entry name" value="DNA_brk_join_enz"/>
</dbReference>